<evidence type="ECO:0000256" key="1">
    <source>
        <dbReference type="SAM" id="MobiDB-lite"/>
    </source>
</evidence>
<evidence type="ECO:0000313" key="3">
    <source>
        <dbReference type="Proteomes" id="UP000003299"/>
    </source>
</evidence>
<name>F0BFC6_9XANT</name>
<feature type="compositionally biased region" description="Pro residues" evidence="1">
    <location>
        <begin position="10"/>
        <end position="21"/>
    </location>
</feature>
<dbReference type="Proteomes" id="UP000003299">
    <property type="component" value="Unassembled WGS sequence"/>
</dbReference>
<gene>
    <name evidence="2" type="ORF">XVE_2912</name>
</gene>
<accession>F0BFC6</accession>
<protein>
    <submittedName>
        <fullName evidence="2">Uncharacterized protein</fullName>
    </submittedName>
</protein>
<dbReference type="AlphaFoldDB" id="F0BFC6"/>
<sequence>MEATLAGGGGPPPPAAPPPQPVRLQRRKATQWEKWNIGDALLRKRIDQGVIVAFDQVVVVLHTDNLGQRLRLGDLPCGDVAQTDVAHQALALELDQARNGLGKGALVGLHR</sequence>
<comment type="caution">
    <text evidence="2">The sequence shown here is derived from an EMBL/GenBank/DDBJ whole genome shotgun (WGS) entry which is preliminary data.</text>
</comment>
<organism evidence="2 3">
    <name type="scientific">Xanthomonas vesicatoria ATCC 35937</name>
    <dbReference type="NCBI Taxonomy" id="925775"/>
    <lineage>
        <taxon>Bacteria</taxon>
        <taxon>Pseudomonadati</taxon>
        <taxon>Pseudomonadota</taxon>
        <taxon>Gammaproteobacteria</taxon>
        <taxon>Lysobacterales</taxon>
        <taxon>Lysobacteraceae</taxon>
        <taxon>Xanthomonas</taxon>
    </lineage>
</organism>
<reference evidence="2 3" key="1">
    <citation type="journal article" date="2011" name="BMC Genomics">
        <title>Comparative genomics reveals diversity among xanthomonads infecting tomato and pepper.</title>
        <authorList>
            <person name="Potnis N."/>
            <person name="Krasileva K."/>
            <person name="Chow V."/>
            <person name="Almeida N.F."/>
            <person name="Patil P.B."/>
            <person name="Ryan R.P."/>
            <person name="Sharlach M."/>
            <person name="Behlau F."/>
            <person name="Dow J.M."/>
            <person name="Momol M.T."/>
            <person name="White F.F."/>
            <person name="Preston J.F."/>
            <person name="Vinatzer B.A."/>
            <person name="Koebnik R."/>
            <person name="Setubal J.C."/>
            <person name="Norman D.J."/>
            <person name="Staskawicz B.J."/>
            <person name="Jones J.B."/>
        </authorList>
    </citation>
    <scope>NUCLEOTIDE SEQUENCE [LARGE SCALE GENOMIC DNA]</scope>
    <source>
        <strain evidence="2 3">ATCC 35937</strain>
    </source>
</reference>
<dbReference type="EMBL" id="AEQV01000103">
    <property type="protein sequence ID" value="EGD08791.1"/>
    <property type="molecule type" value="Genomic_DNA"/>
</dbReference>
<feature type="region of interest" description="Disordered" evidence="1">
    <location>
        <begin position="1"/>
        <end position="27"/>
    </location>
</feature>
<evidence type="ECO:0000313" key="2">
    <source>
        <dbReference type="EMBL" id="EGD08791.1"/>
    </source>
</evidence>
<proteinExistence type="predicted"/>